<organism evidence="1">
    <name type="scientific">Mycobacterium xenopi 4042</name>
    <dbReference type="NCBI Taxonomy" id="1299334"/>
    <lineage>
        <taxon>Bacteria</taxon>
        <taxon>Bacillati</taxon>
        <taxon>Actinomycetota</taxon>
        <taxon>Actinomycetes</taxon>
        <taxon>Mycobacteriales</taxon>
        <taxon>Mycobacteriaceae</taxon>
        <taxon>Mycobacterium</taxon>
    </lineage>
</organism>
<name>X8CNL8_MYCXE</name>
<protein>
    <submittedName>
        <fullName evidence="1">Uncharacterized protein</fullName>
    </submittedName>
</protein>
<dbReference type="AlphaFoldDB" id="X8CNL8"/>
<evidence type="ECO:0000313" key="1">
    <source>
        <dbReference type="EMBL" id="EUA56835.1"/>
    </source>
</evidence>
<dbReference type="EMBL" id="JAOB01000029">
    <property type="protein sequence ID" value="EUA56835.1"/>
    <property type="molecule type" value="Genomic_DNA"/>
</dbReference>
<reference evidence="1" key="1">
    <citation type="submission" date="2014-01" db="EMBL/GenBank/DDBJ databases">
        <authorList>
            <person name="Brown-Elliot B."/>
            <person name="Wallace R."/>
            <person name="Lenaerts A."/>
            <person name="Ordway D."/>
            <person name="DeGroote M.A."/>
            <person name="Parker T."/>
            <person name="Sizemore C."/>
            <person name="Tallon L.J."/>
            <person name="Sadzewicz L.K."/>
            <person name="Sengamalay N."/>
            <person name="Fraser C.M."/>
            <person name="Hine E."/>
            <person name="Shefchek K.A."/>
            <person name="Das S.P."/>
            <person name="Tettelin H."/>
        </authorList>
    </citation>
    <scope>NUCLEOTIDE SEQUENCE [LARGE SCALE GENOMIC DNA]</scope>
    <source>
        <strain evidence="1">4042</strain>
    </source>
</reference>
<comment type="caution">
    <text evidence="1">The sequence shown here is derived from an EMBL/GenBank/DDBJ whole genome shotgun (WGS) entry which is preliminary data.</text>
</comment>
<dbReference type="PATRIC" id="fig|1299334.3.peg.2972"/>
<accession>X8CNL8</accession>
<sequence>MLAAVLPPRGTVGEAKTEYRRPAQYEGQLGRSWVMLPHG</sequence>
<gene>
    <name evidence="1" type="ORF">I553_8889</name>
</gene>
<proteinExistence type="predicted"/>